<dbReference type="EMBL" id="QJJV01000049">
    <property type="protein sequence ID" value="PXX03452.1"/>
    <property type="molecule type" value="Genomic_DNA"/>
</dbReference>
<evidence type="ECO:0000313" key="1">
    <source>
        <dbReference type="EMBL" id="PXX03452.1"/>
    </source>
</evidence>
<keyword evidence="2" id="KW-1185">Reference proteome</keyword>
<dbReference type="Proteomes" id="UP000247515">
    <property type="component" value="Unassembled WGS sequence"/>
</dbReference>
<evidence type="ECO:0000313" key="2">
    <source>
        <dbReference type="Proteomes" id="UP000247515"/>
    </source>
</evidence>
<dbReference type="GeneID" id="61308429"/>
<gene>
    <name evidence="1" type="ORF">C7400_1493</name>
</gene>
<accession>A0ABX5MC32</accession>
<protein>
    <submittedName>
        <fullName evidence="1">Uncharacterized protein</fullName>
    </submittedName>
</protein>
<sequence>MITMATSREASPFPWRSHVNFDGAGGCRMIDAKGVEVALLSVMALSGIVTATIAAQPAATQKEGAAA</sequence>
<dbReference type="RefSeq" id="WP_110330015.1">
    <property type="nucleotide sequence ID" value="NZ_CP049138.1"/>
</dbReference>
<reference evidence="1 2" key="1">
    <citation type="submission" date="2018-05" db="EMBL/GenBank/DDBJ databases">
        <title>Genomic Encyclopedia of Type Strains, Phase IV (KMG-V): Genome sequencing to study the core and pangenomes of soil and plant-associated prokaryotes.</title>
        <authorList>
            <person name="Whitman W."/>
        </authorList>
    </citation>
    <scope>NUCLEOTIDE SEQUENCE [LARGE SCALE GENOMIC DNA]</scope>
    <source>
        <strain evidence="1 2">SIr-6563</strain>
    </source>
</reference>
<comment type="caution">
    <text evidence="1">The sequence shown here is derived from an EMBL/GenBank/DDBJ whole genome shotgun (WGS) entry which is preliminary data.</text>
</comment>
<proteinExistence type="predicted"/>
<name>A0ABX5MC32_9BURK</name>
<organism evidence="1 2">
    <name type="scientific">Paraburkholderia tropica</name>
    <dbReference type="NCBI Taxonomy" id="92647"/>
    <lineage>
        <taxon>Bacteria</taxon>
        <taxon>Pseudomonadati</taxon>
        <taxon>Pseudomonadota</taxon>
        <taxon>Betaproteobacteria</taxon>
        <taxon>Burkholderiales</taxon>
        <taxon>Burkholderiaceae</taxon>
        <taxon>Paraburkholderia</taxon>
    </lineage>
</organism>